<evidence type="ECO:0000313" key="8">
    <source>
        <dbReference type="Proteomes" id="UP000298493"/>
    </source>
</evidence>
<dbReference type="PANTHER" id="PTHR28035:SF1">
    <property type="entry name" value="MITOCHONDRIAL DISTRIBUTION AND MORPHOLOGY PROTEIN 10"/>
    <property type="match status" value="1"/>
</dbReference>
<dbReference type="Proteomes" id="UP000298493">
    <property type="component" value="Unassembled WGS sequence"/>
</dbReference>
<dbReference type="GO" id="GO:0015914">
    <property type="term" value="P:phospholipid transport"/>
    <property type="evidence" value="ECO:0007669"/>
    <property type="project" value="TreeGrafter"/>
</dbReference>
<comment type="similarity">
    <text evidence="6">Belongs to the MDM10 family.</text>
</comment>
<keyword evidence="3 6" id="KW-1000">Mitochondrion outer membrane</keyword>
<keyword evidence="8" id="KW-1185">Reference proteome</keyword>
<dbReference type="PANTHER" id="PTHR28035">
    <property type="entry name" value="MITOCHONDRIAL DISTRIBUTION AND MORPHOLOGY PROTEIN 10"/>
    <property type="match status" value="1"/>
</dbReference>
<name>A0A4Z1P437_9PEZI</name>
<evidence type="ECO:0000256" key="2">
    <source>
        <dbReference type="ARBA" id="ARBA00022692"/>
    </source>
</evidence>
<dbReference type="InterPro" id="IPR027539">
    <property type="entry name" value="Mdm10"/>
</dbReference>
<dbReference type="OrthoDB" id="2103793at2759"/>
<keyword evidence="2 6" id="KW-0812">Transmembrane</keyword>
<comment type="function">
    <text evidence="6">Component of the ERMES/MDM complex, which serves as a molecular tether to connect the endoplasmic reticulum and mitochondria. Components of this complex are involved in the control of mitochondrial shape and protein biogenesis and may function in phospholipid exchange. MDM10 is involved in the late assembly steps of the general translocase of the mitochondrial outer membrane (TOM complex). Functions in the TOM40-specific route of the assembly of outer membrane beta-barrel proteins, including the association of TOM40 with the receptor TOM22 and small TOM proteins. Can associate with the SAM(core) complex as well as the MDM12-MMM1 complex, both involved in late steps of the major beta-barrel assembly pathway, that is responsible for biogenesis of all outer membrane beta-barrel proteins. May act as a switch that shuttles between both complexes and channels precursor proteins into the TOM40-specific pathway. Plays a role in mitochondrial morphology and in the inheritance of mitochondria.</text>
</comment>
<dbReference type="Pfam" id="PF12519">
    <property type="entry name" value="MDM10"/>
    <property type="match status" value="1"/>
</dbReference>
<dbReference type="STRING" id="86259.A0A4Z1P437"/>
<comment type="domain">
    <text evidence="6">Lacks alpha-helical transmembrane segments, suggesting that it resides in the membrane via beta-sheet conformations similar to those predicted for other outer membrane proteins and porin.</text>
</comment>
<dbReference type="GO" id="GO:0032865">
    <property type="term" value="C:ERMES complex"/>
    <property type="evidence" value="ECO:0007669"/>
    <property type="project" value="UniProtKB-UniRule"/>
</dbReference>
<comment type="subunit">
    <text evidence="6">Component of the ER-mitochondria encounter structure (ERMES) or MDM complex, composed of MMM1, MDM10, MDM12 and MDM34. Associates with the mitochondrial outer membrane sorting assembly machinery SAM(core) complex.</text>
</comment>
<dbReference type="EMBL" id="SNSC02000013">
    <property type="protein sequence ID" value="TID18945.1"/>
    <property type="molecule type" value="Genomic_DNA"/>
</dbReference>
<keyword evidence="4 6" id="KW-0496">Mitochondrion</keyword>
<sequence>MLTFMDYIQEAFSRASQWNQENSYSKLTGTAQSLLNFHTPRGLRLHVSSLPSPKLATSYTLSTTGLVDGSVSYLYSSLPLHIPSKTPSLDLHDFVRGYRQLSGVCAPDEPWLWEEWQGGRRVDTRHTLLYGRLYLPRNALEALYLRRMSPTRVLKVSAVSDATLPNGGSILGLVQNDHGKYSTEYLYSTDSALFGLRGLYNFGPDPRKKIAVVPPSVEETLEESYSAPTIPSAGLFSAGAELYYGLLNKSFGLSTGLRFTTLPAHTSFPYTMTLTLNPLMGNLSSTYSVKAGRHLAFSSRFDFNFYSYESGVLVGLELWRMRRPDKELEWARKRMAQNSWGEKKGENLTKILTTESAIAAPRFNMTLRKEDDDVAGVLKARVDQDWRIGLLWEGRFKDLLFSVGTSLDLKRRDQIFRGIGLEVQYSS</sequence>
<keyword evidence="5 6" id="KW-0472">Membrane</keyword>
<dbReference type="HAMAP" id="MF_03102">
    <property type="entry name" value="Mdm10"/>
    <property type="match status" value="1"/>
</dbReference>
<gene>
    <name evidence="6" type="primary">MDM10</name>
    <name evidence="7" type="ORF">E6O75_ATG06066</name>
</gene>
<evidence type="ECO:0000313" key="7">
    <source>
        <dbReference type="EMBL" id="TID18945.1"/>
    </source>
</evidence>
<accession>A0A4Z1P437</accession>
<dbReference type="GO" id="GO:0045040">
    <property type="term" value="P:protein insertion into mitochondrial outer membrane"/>
    <property type="evidence" value="ECO:0007669"/>
    <property type="project" value="UniProtKB-UniRule"/>
</dbReference>
<evidence type="ECO:0000256" key="5">
    <source>
        <dbReference type="ARBA" id="ARBA00023136"/>
    </source>
</evidence>
<dbReference type="GO" id="GO:0001401">
    <property type="term" value="C:SAM complex"/>
    <property type="evidence" value="ECO:0007669"/>
    <property type="project" value="TreeGrafter"/>
</dbReference>
<reference evidence="7 8" key="1">
    <citation type="submission" date="2019-04" db="EMBL/GenBank/DDBJ databases">
        <title>High contiguity whole genome sequence and gene annotation resource for two Venturia nashicola isolates.</title>
        <authorList>
            <person name="Prokchorchik M."/>
            <person name="Won K."/>
            <person name="Lee Y."/>
            <person name="Choi E.D."/>
            <person name="Segonzac C."/>
            <person name="Sohn K.H."/>
        </authorList>
    </citation>
    <scope>NUCLEOTIDE SEQUENCE [LARGE SCALE GENOMIC DNA]</scope>
    <source>
        <strain evidence="7 8">PRI2</strain>
    </source>
</reference>
<dbReference type="GO" id="GO:1990456">
    <property type="term" value="P:mitochondrion-endoplasmic reticulum membrane tethering"/>
    <property type="evidence" value="ECO:0007669"/>
    <property type="project" value="UniProtKB-UniRule"/>
</dbReference>
<organism evidence="7 8">
    <name type="scientific">Venturia nashicola</name>
    <dbReference type="NCBI Taxonomy" id="86259"/>
    <lineage>
        <taxon>Eukaryota</taxon>
        <taxon>Fungi</taxon>
        <taxon>Dikarya</taxon>
        <taxon>Ascomycota</taxon>
        <taxon>Pezizomycotina</taxon>
        <taxon>Dothideomycetes</taxon>
        <taxon>Pleosporomycetidae</taxon>
        <taxon>Venturiales</taxon>
        <taxon>Venturiaceae</taxon>
        <taxon>Venturia</taxon>
    </lineage>
</organism>
<comment type="caution">
    <text evidence="7">The sequence shown here is derived from an EMBL/GenBank/DDBJ whole genome shotgun (WGS) entry which is preliminary data.</text>
</comment>
<evidence type="ECO:0000256" key="6">
    <source>
        <dbReference type="HAMAP-Rule" id="MF_03102"/>
    </source>
</evidence>
<proteinExistence type="inferred from homology"/>
<protein>
    <recommendedName>
        <fullName evidence="6">Mitochondrial distribution and morphology protein 10</fullName>
    </recommendedName>
    <alternativeName>
        <fullName evidence="6">Mitochondrial inheritance component MDM10</fullName>
    </alternativeName>
</protein>
<keyword evidence="1 6" id="KW-1134">Transmembrane beta strand</keyword>
<comment type="subcellular location">
    <subcellularLocation>
        <location evidence="6">Mitochondrion outer membrane</location>
        <topology evidence="6">Multi-pass membrane protein</topology>
    </subcellularLocation>
    <text evidence="6">The ERMES/MDM complex localizes to a few discrete foci (around 10 per single cell), that represent mitochondria-endoplasmic reticulum junctions. These foci are often found next to mtDNA nucleoids.</text>
</comment>
<evidence type="ECO:0000256" key="3">
    <source>
        <dbReference type="ARBA" id="ARBA00022787"/>
    </source>
</evidence>
<dbReference type="GO" id="GO:0051654">
    <property type="term" value="P:establishment of mitochondrion localization"/>
    <property type="evidence" value="ECO:0007669"/>
    <property type="project" value="TreeGrafter"/>
</dbReference>
<evidence type="ECO:0000256" key="4">
    <source>
        <dbReference type="ARBA" id="ARBA00023128"/>
    </source>
</evidence>
<dbReference type="AlphaFoldDB" id="A0A4Z1P437"/>
<evidence type="ECO:0000256" key="1">
    <source>
        <dbReference type="ARBA" id="ARBA00022452"/>
    </source>
</evidence>
<dbReference type="GO" id="GO:0070096">
    <property type="term" value="P:mitochondrial outer membrane translocase complex assembly"/>
    <property type="evidence" value="ECO:0007669"/>
    <property type="project" value="UniProtKB-UniRule"/>
</dbReference>